<keyword evidence="5" id="KW-1185">Reference proteome</keyword>
<evidence type="ECO:0000259" key="2">
    <source>
        <dbReference type="Pfam" id="PF00534"/>
    </source>
</evidence>
<dbReference type="EMBL" id="JADWDC010000013">
    <property type="protein sequence ID" value="MCC0176885.1"/>
    <property type="molecule type" value="Genomic_DNA"/>
</dbReference>
<evidence type="ECO:0000259" key="3">
    <source>
        <dbReference type="Pfam" id="PF13439"/>
    </source>
</evidence>
<name>A0A964BS79_9CYAN</name>
<dbReference type="FunFam" id="3.40.50.2000:FF:000119">
    <property type="entry name" value="Glycosyl transferase group 1"/>
    <property type="match status" value="1"/>
</dbReference>
<dbReference type="AlphaFoldDB" id="A0A964BS79"/>
<proteinExistence type="predicted"/>
<dbReference type="RefSeq" id="WP_229639921.1">
    <property type="nucleotide sequence ID" value="NZ_JADWDC010000013.1"/>
</dbReference>
<sequence length="368" mass="42476">MKVAINGAYIQEQASGLGVVTNNLVRELIDCDRELNFTLYSHANSLKTQYPQNIISVNKSISPDRGFLGHIKRLLWYQTSLNWQLKNSNTDLFFSPASEGMLFPSVPQIVTVHDLIPLKYPEVSPKWKYYYLYILPLILKQCRQIISISEHTKKDLIENYKLNPELIKVVYNGLDRDLFFPQPNLEILAKYNLNKYLLYVGDMRFYKNLDRCLIAFDKLPLKDYQFVITGKKDDFFYPKLQQQVDRLSAQERIIFLDYVPAVDLPSLYSMAQCLVFASLYEGFGLPILEAMACGCPVIASDRTSIPEVGGDSIFYVDPYDVEDIIQGMYELLTNNKLRQDLSNKGRERAKQFSWEKTAESIVKIFTSV</sequence>
<evidence type="ECO:0000313" key="5">
    <source>
        <dbReference type="Proteomes" id="UP000729733"/>
    </source>
</evidence>
<evidence type="ECO:0000313" key="4">
    <source>
        <dbReference type="EMBL" id="MCC0176885.1"/>
    </source>
</evidence>
<keyword evidence="1" id="KW-0808">Transferase</keyword>
<protein>
    <submittedName>
        <fullName evidence="4">Glycosyltransferase family 4 protein</fullName>
    </submittedName>
</protein>
<dbReference type="GO" id="GO:0016757">
    <property type="term" value="F:glycosyltransferase activity"/>
    <property type="evidence" value="ECO:0007669"/>
    <property type="project" value="InterPro"/>
</dbReference>
<dbReference type="Pfam" id="PF00534">
    <property type="entry name" value="Glycos_transf_1"/>
    <property type="match status" value="1"/>
</dbReference>
<dbReference type="GO" id="GO:0009103">
    <property type="term" value="P:lipopolysaccharide biosynthetic process"/>
    <property type="evidence" value="ECO:0007669"/>
    <property type="project" value="TreeGrafter"/>
</dbReference>
<gene>
    <name evidence="4" type="ORF">I4641_07825</name>
</gene>
<feature type="domain" description="Glycosyl transferase family 1" evidence="2">
    <location>
        <begin position="189"/>
        <end position="348"/>
    </location>
</feature>
<evidence type="ECO:0000256" key="1">
    <source>
        <dbReference type="ARBA" id="ARBA00022679"/>
    </source>
</evidence>
<accession>A0A964BS79</accession>
<dbReference type="CDD" id="cd03809">
    <property type="entry name" value="GT4_MtfB-like"/>
    <property type="match status" value="1"/>
</dbReference>
<dbReference type="InterPro" id="IPR028098">
    <property type="entry name" value="Glyco_trans_4-like_N"/>
</dbReference>
<reference evidence="4" key="1">
    <citation type="journal article" date="2021" name="Antonie Van Leeuwenhoek">
        <title>Draft genome and description of Waterburya agarophytonicola gen. nov. sp. nov. (Pleurocapsales, Cyanobacteria): a seaweed symbiont.</title>
        <authorList>
            <person name="Bonthond G."/>
            <person name="Shalygin S."/>
            <person name="Bayer T."/>
            <person name="Weinberger F."/>
        </authorList>
    </citation>
    <scope>NUCLEOTIDE SEQUENCE</scope>
    <source>
        <strain evidence="4">KI4</strain>
    </source>
</reference>
<dbReference type="Proteomes" id="UP000729733">
    <property type="component" value="Unassembled WGS sequence"/>
</dbReference>
<dbReference type="SUPFAM" id="SSF53756">
    <property type="entry name" value="UDP-Glycosyltransferase/glycogen phosphorylase"/>
    <property type="match status" value="1"/>
</dbReference>
<dbReference type="InterPro" id="IPR001296">
    <property type="entry name" value="Glyco_trans_1"/>
</dbReference>
<dbReference type="Pfam" id="PF13439">
    <property type="entry name" value="Glyco_transf_4"/>
    <property type="match status" value="1"/>
</dbReference>
<dbReference type="PANTHER" id="PTHR46401">
    <property type="entry name" value="GLYCOSYLTRANSFERASE WBBK-RELATED"/>
    <property type="match status" value="1"/>
</dbReference>
<organism evidence="4 5">
    <name type="scientific">Waterburya agarophytonicola KI4</name>
    <dbReference type="NCBI Taxonomy" id="2874699"/>
    <lineage>
        <taxon>Bacteria</taxon>
        <taxon>Bacillati</taxon>
        <taxon>Cyanobacteriota</taxon>
        <taxon>Cyanophyceae</taxon>
        <taxon>Pleurocapsales</taxon>
        <taxon>Hyellaceae</taxon>
        <taxon>Waterburya</taxon>
        <taxon>Waterburya agarophytonicola</taxon>
    </lineage>
</organism>
<comment type="caution">
    <text evidence="4">The sequence shown here is derived from an EMBL/GenBank/DDBJ whole genome shotgun (WGS) entry which is preliminary data.</text>
</comment>
<dbReference type="PANTHER" id="PTHR46401:SF2">
    <property type="entry name" value="GLYCOSYLTRANSFERASE WBBK-RELATED"/>
    <property type="match status" value="1"/>
</dbReference>
<dbReference type="Gene3D" id="3.40.50.2000">
    <property type="entry name" value="Glycogen Phosphorylase B"/>
    <property type="match status" value="2"/>
</dbReference>
<feature type="domain" description="Glycosyltransferase subfamily 4-like N-terminal" evidence="3">
    <location>
        <begin position="15"/>
        <end position="177"/>
    </location>
</feature>